<dbReference type="InterPro" id="IPR011766">
    <property type="entry name" value="TPP_enzyme_TPP-bd"/>
</dbReference>
<dbReference type="InterPro" id="IPR029065">
    <property type="entry name" value="Enolase_C-like"/>
</dbReference>
<keyword evidence="3" id="KW-0460">Magnesium</keyword>
<evidence type="ECO:0000256" key="5">
    <source>
        <dbReference type="ARBA" id="ARBA00023211"/>
    </source>
</evidence>
<gene>
    <name evidence="9" type="ORF">Cvel_13927</name>
</gene>
<dbReference type="VEuPathDB" id="CryptoDB:Cvel_13927"/>
<dbReference type="InterPro" id="IPR005801">
    <property type="entry name" value="ADC_synthase"/>
</dbReference>
<dbReference type="InterPro" id="IPR029058">
    <property type="entry name" value="AB_hydrolase_fold"/>
</dbReference>
<feature type="region of interest" description="Disordered" evidence="7">
    <location>
        <begin position="2260"/>
        <end position="2279"/>
    </location>
</feature>
<dbReference type="SMART" id="SM00922">
    <property type="entry name" value="MR_MLE"/>
    <property type="match status" value="1"/>
</dbReference>
<keyword evidence="6" id="KW-0456">Lyase</keyword>
<evidence type="ECO:0000256" key="6">
    <source>
        <dbReference type="ARBA" id="ARBA00023239"/>
    </source>
</evidence>
<evidence type="ECO:0000256" key="2">
    <source>
        <dbReference type="ARBA" id="ARBA00022723"/>
    </source>
</evidence>
<protein>
    <recommendedName>
        <fullName evidence="8">Mandelate racemase/muconate lactonizing enzyme C-terminal domain-containing protein</fullName>
    </recommendedName>
</protein>
<dbReference type="SUPFAM" id="SSF51604">
    <property type="entry name" value="Enolase C-terminal domain-like"/>
    <property type="match status" value="1"/>
</dbReference>
<dbReference type="InterPro" id="IPR012001">
    <property type="entry name" value="Thiamin_PyroP_enz_TPP-bd_dom"/>
</dbReference>
<dbReference type="InterPro" id="IPR015890">
    <property type="entry name" value="Chorismate_C"/>
</dbReference>
<dbReference type="InterPro" id="IPR036849">
    <property type="entry name" value="Enolase-like_C_sf"/>
</dbReference>
<dbReference type="PANTHER" id="PTHR42916">
    <property type="entry name" value="2-SUCCINYL-5-ENOLPYRUVYL-6-HYDROXY-3-CYCLOHEXENE-1-CARBOXYLATE SYNTHASE"/>
    <property type="match status" value="1"/>
</dbReference>
<dbReference type="EMBL" id="CDMZ01005922">
    <property type="protein sequence ID" value="CEM55909.1"/>
    <property type="molecule type" value="Genomic_DNA"/>
</dbReference>
<dbReference type="GO" id="GO:0009234">
    <property type="term" value="P:menaquinone biosynthetic process"/>
    <property type="evidence" value="ECO:0007669"/>
    <property type="project" value="InterPro"/>
</dbReference>
<dbReference type="SUPFAM" id="SSF52518">
    <property type="entry name" value="Thiamin diphosphate-binding fold (THDP-binding)"/>
    <property type="match status" value="2"/>
</dbReference>
<dbReference type="Gene3D" id="3.40.50.1220">
    <property type="entry name" value="TPP-binding domain"/>
    <property type="match status" value="1"/>
</dbReference>
<feature type="region of interest" description="Disordered" evidence="7">
    <location>
        <begin position="544"/>
        <end position="571"/>
    </location>
</feature>
<evidence type="ECO:0000256" key="4">
    <source>
        <dbReference type="ARBA" id="ARBA00023052"/>
    </source>
</evidence>
<feature type="compositionally biased region" description="Basic and acidic residues" evidence="7">
    <location>
        <begin position="544"/>
        <end position="556"/>
    </location>
</feature>
<dbReference type="GO" id="GO:0016829">
    <property type="term" value="F:lyase activity"/>
    <property type="evidence" value="ECO:0007669"/>
    <property type="project" value="UniProtKB-KW"/>
</dbReference>
<dbReference type="Gene3D" id="3.30.390.10">
    <property type="entry name" value="Enolase-like, N-terminal domain"/>
    <property type="match status" value="1"/>
</dbReference>
<name>A0A0G4IF37_9ALVE</name>
<dbReference type="SUPFAM" id="SSF54826">
    <property type="entry name" value="Enolase N-terminal domain-like"/>
    <property type="match status" value="1"/>
</dbReference>
<dbReference type="InterPro" id="IPR029061">
    <property type="entry name" value="THDP-binding"/>
</dbReference>
<feature type="region of interest" description="Disordered" evidence="7">
    <location>
        <begin position="2331"/>
        <end position="2369"/>
    </location>
</feature>
<keyword evidence="2" id="KW-0479">Metal-binding</keyword>
<organism evidence="9">
    <name type="scientific">Chromera velia CCMP2878</name>
    <dbReference type="NCBI Taxonomy" id="1169474"/>
    <lineage>
        <taxon>Eukaryota</taxon>
        <taxon>Sar</taxon>
        <taxon>Alveolata</taxon>
        <taxon>Colpodellida</taxon>
        <taxon>Chromeraceae</taxon>
        <taxon>Chromera</taxon>
    </lineage>
</organism>
<dbReference type="Pfam" id="PF02776">
    <property type="entry name" value="TPP_enzyme_N"/>
    <property type="match status" value="1"/>
</dbReference>
<sequence>MSLPLPFAVRLLKESVDSLDVSEVLPKEQPVGNAKSGSVIVWSVPVSLGSSHEALAWVESRQVWPKFFFSSPGERTVSACAGSAHSVRGRGLPSPALFASYATEFRCRDVGRRGLDMGARVAVPRYYGGERFDTESPDEKRQGFWEAFGDFFFFLPFLELRRSEESPNPLAWSLRCSVYLGPEDGDGIQAQWRRLRVATVRRLERLFGEMGGDGMSSSDCMRCPFLPIPVEEETGDFSHWETAVGHVVNEIRKPKNVSQISKIVLAREVLLRFSAVLSPWAVFSRLRRSLLSVYPRASVARAVDCRGGCRGKRKGSEGGESGGDDLPAEWGGAVGLETAEGGEGGALGLETGRPSEYFVLFEPKEATAFLTCTPERLLEARLESNGGVRDQTLGEGGQGRGEKEKKKENPVRVLMSTQALAGTRPRGETPEEDSRLESELLSSAKDVDENEITSLGIVNTLLGLSGGCLSAEEQREVEKDFSGGSRADGFAGSGVEKGIWWDESGDCSPTRLGPVRRSHKFVKKTKHVQHLCREILLSLAVGGGEREGGQTKRQEDGEGVPLQSSSSAVPPSVGEDVLSFLLAATHALHPTAAVCGLPQQESKEKLRESVFEDWDRGWYAGPVGWISAEGCEFAVAIRSALVHPEGSFASSSSSSSRSASSSDSNSSKKNKSLELERFCHEVQGKMKSCVAWDRGASSVLRVFGGCGIVRGSVPSSEWDESVQKMRNLMALFVRPPMKQQEKEKTEERQEEGEGEGDTRRPLALPHSSLKLHPLNFIWSAPNITSLWGRLTVEESVRLGVQKFFVAPGARSAPLVAAVAQHPQASFRVFHDERGAAFAALGFAKARLLQISAHAAAQCVPSAAPVAPVIFTSGTAVANALPAVCEADVGGVPLLVLSGDRPPELRFTGAAQTLPHQCEILSGGGALRWRQELPVPAAGEESGQVHAGALLTSVDTAIEKSVRERGPAHLNFPFRENLFPLSGPVRGKPFVSSSWSPATLLQGGRKVVQWLCSQSPYRDATFESASGSSSIGGSCMAVRDVHRLWEQLRCSSRGVIVAGGGSWKNCDFSALALLARRLQWPVIADLLSGFHLWDGHRQAWEGEGEGERGADDGYCVGGWSSREGSAGDLLVKHHDLVLSDPDVARASSPDFILQMGAPIVSARLSEWMKTATVVGCLETSSSSSSSSSAVPWVAVAETPQPADPDHSVSKVVRASALSFVECLLRGELSGLEGDGGMTGGSDGWEGERQRGSELITLVELGNVVHQALLREWEFEESAAGGLTQIQGGGPEEEEVGVSEPFVAFTLGLWASGRLAGSCRVPPAGLFCSSSMAVRDLDCFGSVGGKVVEGRVGVGCNRGVNGIDGVVHSGMGFCEGLGGELSGECVVVVGDSAFVHDLNGLVSLKESGLPVTLVVVNNGGGGIFHFLPVVGDNEEARAVRRSVFSPGFDAPTEVEAFDVAVSLGIPAERVYTGGGLLKALRAPLRDESMKGPRVIEVCVSGDRDMNVKEHKRLQRLAGLAMKNYLLQQEEDGERVPRMSLNGSPLLTHLGTGTLCELSEMQCGVAGVASLDFFGSLGQIVVLRLSSSSVGTLEELGSSGKKAEDGMSNCGEERKRRVVRLLFFFHGWLGSTLDWISVAEDLQGAVCSPSAESDRRESGDVFAFFIDLPGHGRGRGLSGRGEGVSYSLPGGIIGEEVKCSADCTVRSFFSLLDVLERCFVGGDAGCLVPSDGGMVDVENFVIGYSLGGRVASLLVSEAPHRFSGLCLLSADPGGLAVDSFFDRQARVQKDMALGSRLERMEGKREFEGWMREVWYRMGLWGDLHRFRVLGQKEFEEMVGRRVETNTPASAACSLRAMCPGRQRECADALVDVCVSSGIGRVVCAVGKEDTKYLKLMRQLRERVEGRREKGGKGKGRFHLEELDDCGHAVLTQRPTVVVGCVLRLLDLGGDAGGEQWTYHPASDTAGTQAGGQRARTWEEFAAGGTRLKAVAASSTANFAPDDKEREEGGTAEVQEKLRTATLAPSVAPPPPKPPVLLAPPPCVESLSVFSFSLPLKDPLVLPQVGEMREREGRLVLLRSSGGALGVGEVSPLPGFSLEGLRQVDAQLEILQRVIPPPGSGPGKYTVPVPTPEEACGADRMAHLDEAVSSGGEVEGDVGGFERWLREFVRVPLCQSVRAGLQQALLHLSAAEGGMRISEAVGVAFAAGLGGGGTGSLNGVGTKSADFAESVLDDFERRFGAPMDPESRAAMVALLRQQVASSSSSSYGNVKNGAGGETGSGRGLDMPDCVFLNGLVGRRGLVSGSLEYPVMKVKVGGADVEADALKVNQLAAELVTSSREQQKKREENKQKQKEIASQEKESKGGEGEGTHTQAHPDLCLRLDANQAWSFDSAVKFSSLLTPLAHAAIELIEEPLRADETARLSELFAKAQLPFALDETVYAQPAVTDPGEIGVLAAGGGLAAVVLKPSLMGGYDRCAPWIRASVRVSSAVHPVVTSSFESACGLSHLCLFVAGLEARAGGGEETGASLTGVSGPTPKAGGKVSTAVAAGGGNRPPSNLDGEGETEEEGALEIEYAPLLPSSGRRGERGRRGFHGLSTFEAFDGRGGDLFRDISWKGRGGFKALIGSRGEMSVAGAEDALSQLCAGLWRCVDPSETAKEREEEEGEGERDEISRHTPNGHWGIEVALEAGEGTSEEEIPTIFGEESEGEEEEEEALSKRLSASLCRDLSASGGRCTRGGRGVVVQNGPTGRRDERGEKKEEGPLWKRWQGFAV</sequence>
<feature type="compositionally biased region" description="Basic and acidic residues" evidence="7">
    <location>
        <begin position="425"/>
        <end position="436"/>
    </location>
</feature>
<dbReference type="PANTHER" id="PTHR42916:SF1">
    <property type="entry name" value="PROTEIN PHYLLO, CHLOROPLASTIC"/>
    <property type="match status" value="1"/>
</dbReference>
<dbReference type="Gene3D" id="3.40.50.970">
    <property type="match status" value="2"/>
</dbReference>
<evidence type="ECO:0000256" key="7">
    <source>
        <dbReference type="SAM" id="MobiDB-lite"/>
    </source>
</evidence>
<feature type="compositionally biased region" description="Basic and acidic residues" evidence="7">
    <location>
        <begin position="2336"/>
        <end position="2365"/>
    </location>
</feature>
<feature type="compositionally biased region" description="Low complexity" evidence="7">
    <location>
        <begin position="647"/>
        <end position="667"/>
    </location>
</feature>
<feature type="region of interest" description="Disordered" evidence="7">
    <location>
        <begin position="310"/>
        <end position="348"/>
    </location>
</feature>
<dbReference type="SUPFAM" id="SSF53474">
    <property type="entry name" value="alpha/beta-Hydrolases"/>
    <property type="match status" value="1"/>
</dbReference>
<dbReference type="Pfam" id="PF02775">
    <property type="entry name" value="TPP_enzyme_C"/>
    <property type="match status" value="1"/>
</dbReference>
<dbReference type="HAMAP" id="MF_01659">
    <property type="entry name" value="MenD"/>
    <property type="match status" value="1"/>
</dbReference>
<dbReference type="SUPFAM" id="SSF56322">
    <property type="entry name" value="ADC synthase"/>
    <property type="match status" value="3"/>
</dbReference>
<proteinExistence type="inferred from homology"/>
<dbReference type="Gene3D" id="3.40.50.1820">
    <property type="entry name" value="alpha/beta hydrolase"/>
    <property type="match status" value="1"/>
</dbReference>
<dbReference type="GO" id="GO:0046872">
    <property type="term" value="F:metal ion binding"/>
    <property type="evidence" value="ECO:0007669"/>
    <property type="project" value="UniProtKB-KW"/>
</dbReference>
<dbReference type="Pfam" id="PF00425">
    <property type="entry name" value="Chorismate_bind"/>
    <property type="match status" value="2"/>
</dbReference>
<accession>A0A0G4IF37</accession>
<keyword evidence="5" id="KW-0464">Manganese</keyword>
<dbReference type="InterPro" id="IPR029017">
    <property type="entry name" value="Enolase-like_N"/>
</dbReference>
<feature type="region of interest" description="Disordered" evidence="7">
    <location>
        <begin position="2519"/>
        <end position="2538"/>
    </location>
</feature>
<evidence type="ECO:0000256" key="1">
    <source>
        <dbReference type="ARBA" id="ARBA00022679"/>
    </source>
</evidence>
<keyword evidence="4" id="KW-0786">Thiamine pyrophosphate</keyword>
<feature type="compositionally biased region" description="Basic and acidic residues" evidence="7">
    <location>
        <begin position="400"/>
        <end position="410"/>
    </location>
</feature>
<dbReference type="InterPro" id="IPR041338">
    <property type="entry name" value="OSBS_N"/>
</dbReference>
<dbReference type="Pfam" id="PF21508">
    <property type="entry name" value="MenC_N"/>
    <property type="match status" value="1"/>
</dbReference>
<feature type="region of interest" description="Disordered" evidence="7">
    <location>
        <begin position="647"/>
        <end position="668"/>
    </location>
</feature>
<feature type="region of interest" description="Disordered" evidence="7">
    <location>
        <begin position="736"/>
        <end position="762"/>
    </location>
</feature>
<keyword evidence="1" id="KW-0808">Transferase</keyword>
<feature type="region of interest" description="Disordered" evidence="7">
    <location>
        <begin position="2543"/>
        <end position="2564"/>
    </location>
</feature>
<dbReference type="Gene3D" id="3.20.20.120">
    <property type="entry name" value="Enolase-like C-terminal domain"/>
    <property type="match status" value="1"/>
</dbReference>
<dbReference type="Pfam" id="PF13378">
    <property type="entry name" value="MR_MLE_C"/>
    <property type="match status" value="1"/>
</dbReference>
<reference evidence="9" key="1">
    <citation type="submission" date="2014-11" db="EMBL/GenBank/DDBJ databases">
        <authorList>
            <person name="Otto D Thomas"/>
            <person name="Naeem Raeece"/>
        </authorList>
    </citation>
    <scope>NUCLEOTIDE SEQUENCE</scope>
</reference>
<dbReference type="GO" id="GO:0070204">
    <property type="term" value="F:2-succinyl-5-enolpyruvyl-6-hydroxy-3-cyclohexene-1-carboxylic-acid synthase activity"/>
    <property type="evidence" value="ECO:0007669"/>
    <property type="project" value="InterPro"/>
</dbReference>
<feature type="region of interest" description="Disordered" evidence="7">
    <location>
        <begin position="383"/>
        <end position="436"/>
    </location>
</feature>
<feature type="compositionally biased region" description="Acidic residues" evidence="7">
    <location>
        <begin position="2689"/>
        <end position="2710"/>
    </location>
</feature>
<feature type="compositionally biased region" description="Gly residues" evidence="7">
    <location>
        <begin position="2269"/>
        <end position="2278"/>
    </location>
</feature>
<dbReference type="GO" id="GO:0030976">
    <property type="term" value="F:thiamine pyrophosphate binding"/>
    <property type="evidence" value="ECO:0007669"/>
    <property type="project" value="InterPro"/>
</dbReference>
<feature type="compositionally biased region" description="Basic and acidic residues" evidence="7">
    <location>
        <begin position="2746"/>
        <end position="2760"/>
    </location>
</feature>
<dbReference type="InterPro" id="IPR004433">
    <property type="entry name" value="MenaQ_synth_MenD"/>
</dbReference>
<dbReference type="InterPro" id="IPR013342">
    <property type="entry name" value="Mandelate_racemase_C"/>
</dbReference>
<evidence type="ECO:0000256" key="3">
    <source>
        <dbReference type="ARBA" id="ARBA00022842"/>
    </source>
</evidence>
<feature type="region of interest" description="Disordered" evidence="7">
    <location>
        <begin position="2650"/>
        <end position="2760"/>
    </location>
</feature>
<dbReference type="Gene3D" id="3.60.120.10">
    <property type="entry name" value="Anthranilate synthase"/>
    <property type="match status" value="3"/>
</dbReference>
<evidence type="ECO:0000313" key="9">
    <source>
        <dbReference type="EMBL" id="CEM55909.1"/>
    </source>
</evidence>
<feature type="domain" description="Mandelate racemase/muconate lactonizing enzyme C-terminal" evidence="8">
    <location>
        <begin position="2291"/>
        <end position="2429"/>
    </location>
</feature>
<evidence type="ECO:0000259" key="8">
    <source>
        <dbReference type="SMART" id="SM00922"/>
    </source>
</evidence>